<evidence type="ECO:0000313" key="3">
    <source>
        <dbReference type="EMBL" id="WZW00024.1"/>
    </source>
</evidence>
<dbReference type="EMBL" id="CP151800">
    <property type="protein sequence ID" value="WZW00024.1"/>
    <property type="molecule type" value="Genomic_DNA"/>
</dbReference>
<dbReference type="PANTHER" id="PTHR43300">
    <property type="entry name" value="ACETYLTRANSFERASE"/>
    <property type="match status" value="1"/>
</dbReference>
<organism evidence="3 4">
    <name type="scientific">Kosakonia calanthes</name>
    <dbReference type="NCBI Taxonomy" id="3139408"/>
    <lineage>
        <taxon>Bacteria</taxon>
        <taxon>Pseudomonadati</taxon>
        <taxon>Pseudomonadota</taxon>
        <taxon>Gammaproteobacteria</taxon>
        <taxon>Enterobacterales</taxon>
        <taxon>Enterobacteriaceae</taxon>
        <taxon>Kosakonia</taxon>
    </lineage>
</organism>
<dbReference type="RefSeq" id="WP_342324815.1">
    <property type="nucleotide sequence ID" value="NZ_CP151800.1"/>
</dbReference>
<evidence type="ECO:0000259" key="2">
    <source>
        <dbReference type="Pfam" id="PF17836"/>
    </source>
</evidence>
<dbReference type="Pfam" id="PF17836">
    <property type="entry name" value="PglD_N"/>
    <property type="match status" value="1"/>
</dbReference>
<proteinExistence type="inferred from homology"/>
<keyword evidence="4" id="KW-1185">Reference proteome</keyword>
<dbReference type="NCBIfam" id="TIGR03570">
    <property type="entry name" value="NeuD_NnaD"/>
    <property type="match status" value="1"/>
</dbReference>
<gene>
    <name evidence="3" type="ORF">AAEY27_09150</name>
</gene>
<reference evidence="3 4" key="1">
    <citation type="submission" date="2024-04" db="EMBL/GenBank/DDBJ databases">
        <title>Kosakonia calanthae sp. nov., a halophilic bacterium isolated from leaves of Calanthe tiplacata.</title>
        <authorList>
            <person name="Wu P."/>
        </authorList>
    </citation>
    <scope>NUCLEOTIDE SEQUENCE [LARGE SCALE GENOMIC DNA]</scope>
    <source>
        <strain evidence="3 4">BYX6</strain>
    </source>
</reference>
<dbReference type="CDD" id="cd03360">
    <property type="entry name" value="LbH_AT_putative"/>
    <property type="match status" value="1"/>
</dbReference>
<name>A0ABZ3BEU7_9ENTR</name>
<dbReference type="InterPro" id="IPR020019">
    <property type="entry name" value="AcTrfase_PglD-like"/>
</dbReference>
<dbReference type="Proteomes" id="UP001466893">
    <property type="component" value="Chromosome"/>
</dbReference>
<evidence type="ECO:0000313" key="4">
    <source>
        <dbReference type="Proteomes" id="UP001466893"/>
    </source>
</evidence>
<dbReference type="InterPro" id="IPR050179">
    <property type="entry name" value="Trans_hexapeptide_repeat"/>
</dbReference>
<dbReference type="Gene3D" id="3.40.50.20">
    <property type="match status" value="1"/>
</dbReference>
<dbReference type="InterPro" id="IPR001451">
    <property type="entry name" value="Hexapep"/>
</dbReference>
<evidence type="ECO:0000256" key="1">
    <source>
        <dbReference type="ARBA" id="ARBA00007274"/>
    </source>
</evidence>
<dbReference type="SUPFAM" id="SSF51161">
    <property type="entry name" value="Trimeric LpxA-like enzymes"/>
    <property type="match status" value="1"/>
</dbReference>
<dbReference type="Pfam" id="PF00132">
    <property type="entry name" value="Hexapep"/>
    <property type="match status" value="1"/>
</dbReference>
<accession>A0ABZ3BEU7</accession>
<protein>
    <submittedName>
        <fullName evidence="3">Acetyltransferase</fullName>
    </submittedName>
</protein>
<dbReference type="PANTHER" id="PTHR43300:SF7">
    <property type="entry name" value="UDP-N-ACETYLBACILLOSAMINE N-ACETYLTRANSFERASE"/>
    <property type="match status" value="1"/>
</dbReference>
<sequence>MMKLAIYGAGGLGKEVYELVKQINAIESRWSGFCFIDDIHPGRELKGHPVVTLNDLSADEYEVAVGVGEPAVRQMMAQKARDAGFRLATLIHPLARISDDVTFGEGCIVCDRAYVSCDCTIGNNVYLQPNCNVGHDCVIGDDSVISAYANLGGTCQIGPRVYIGLNAAIRETTTIGEDTIISMGAIVFNDIGPSVIALGNPARVMRPNENKKVFR</sequence>
<comment type="similarity">
    <text evidence="1">Belongs to the transferase hexapeptide repeat family.</text>
</comment>
<feature type="domain" description="PglD N-terminal" evidence="2">
    <location>
        <begin position="3"/>
        <end position="79"/>
    </location>
</feature>
<dbReference type="InterPro" id="IPR041561">
    <property type="entry name" value="PglD_N"/>
</dbReference>
<dbReference type="Gene3D" id="2.160.10.10">
    <property type="entry name" value="Hexapeptide repeat proteins"/>
    <property type="match status" value="1"/>
</dbReference>
<dbReference type="InterPro" id="IPR011004">
    <property type="entry name" value="Trimer_LpxA-like_sf"/>
</dbReference>